<comment type="similarity">
    <text evidence="7">Belongs to the RnpA family.</text>
</comment>
<evidence type="ECO:0000256" key="5">
    <source>
        <dbReference type="ARBA" id="ARBA00022801"/>
    </source>
</evidence>
<dbReference type="GO" id="GO:0000049">
    <property type="term" value="F:tRNA binding"/>
    <property type="evidence" value="ECO:0007669"/>
    <property type="project" value="UniProtKB-UniRule"/>
</dbReference>
<proteinExistence type="inferred from homology"/>
<dbReference type="InterPro" id="IPR014721">
    <property type="entry name" value="Ribsml_uS5_D2-typ_fold_subgr"/>
</dbReference>
<gene>
    <name evidence="7" type="primary">rnpA</name>
    <name evidence="9" type="ORF">BAE27_12010</name>
</gene>
<accession>A0A1E7YKS2</accession>
<dbReference type="GO" id="GO:0042781">
    <property type="term" value="F:3'-tRNA processing endoribonuclease activity"/>
    <property type="evidence" value="ECO:0007669"/>
    <property type="project" value="TreeGrafter"/>
</dbReference>
<reference evidence="9 10" key="1">
    <citation type="submission" date="2016-06" db="EMBL/GenBank/DDBJ databases">
        <title>Gene turnover analysis identifies the evolutionary adaptation of the extremophile Acidithiobacillus caldus.</title>
        <authorList>
            <person name="Zhang X."/>
        </authorList>
    </citation>
    <scope>NUCLEOTIDE SEQUENCE [LARGE SCALE GENOMIC DNA]</scope>
    <source>
        <strain evidence="9 10">DX</strain>
    </source>
</reference>
<dbReference type="AlphaFoldDB" id="A0A1E7YKS2"/>
<evidence type="ECO:0000256" key="7">
    <source>
        <dbReference type="HAMAP-Rule" id="MF_00227"/>
    </source>
</evidence>
<keyword evidence="2 7" id="KW-0819">tRNA processing</keyword>
<evidence type="ECO:0000313" key="9">
    <source>
        <dbReference type="EMBL" id="OFC30276.1"/>
    </source>
</evidence>
<dbReference type="Pfam" id="PF00825">
    <property type="entry name" value="Ribonuclease_P"/>
    <property type="match status" value="1"/>
</dbReference>
<evidence type="ECO:0000313" key="10">
    <source>
        <dbReference type="Proteomes" id="UP000175616"/>
    </source>
</evidence>
<dbReference type="PANTHER" id="PTHR33992:SF1">
    <property type="entry name" value="RIBONUCLEASE P PROTEIN COMPONENT"/>
    <property type="match status" value="1"/>
</dbReference>
<comment type="function">
    <text evidence="1 7">RNaseP catalyzes the removal of the 5'-leader sequence from pre-tRNA to produce the mature 5'-terminus. It can also cleave other RNA substrates such as 4.5S RNA. The protein component plays an auxiliary but essential role in vivo by binding to the 5'-leader sequence and broadening the substrate specificity of the ribozyme.</text>
</comment>
<organism evidence="9 10">
    <name type="scientific">Acidithiobacillus caldus</name>
    <dbReference type="NCBI Taxonomy" id="33059"/>
    <lineage>
        <taxon>Bacteria</taxon>
        <taxon>Pseudomonadati</taxon>
        <taxon>Pseudomonadota</taxon>
        <taxon>Acidithiobacillia</taxon>
        <taxon>Acidithiobacillales</taxon>
        <taxon>Acidithiobacillaceae</taxon>
        <taxon>Acidithiobacillus</taxon>
    </lineage>
</organism>
<evidence type="ECO:0000256" key="6">
    <source>
        <dbReference type="ARBA" id="ARBA00022884"/>
    </source>
</evidence>
<comment type="subunit">
    <text evidence="7">Consists of a catalytic RNA component (M1 or rnpB) and a protein subunit.</text>
</comment>
<dbReference type="NCBIfam" id="TIGR00188">
    <property type="entry name" value="rnpA"/>
    <property type="match status" value="1"/>
</dbReference>
<comment type="catalytic activity">
    <reaction evidence="7">
        <text>Endonucleolytic cleavage of RNA, removing 5'-extranucleotides from tRNA precursor.</text>
        <dbReference type="EC" id="3.1.26.5"/>
    </reaction>
</comment>
<dbReference type="PANTHER" id="PTHR33992">
    <property type="entry name" value="RIBONUCLEASE P PROTEIN COMPONENT"/>
    <property type="match status" value="1"/>
</dbReference>
<dbReference type="Proteomes" id="UP000175616">
    <property type="component" value="Unassembled WGS sequence"/>
</dbReference>
<protein>
    <recommendedName>
        <fullName evidence="7 8">Ribonuclease P protein component</fullName>
        <shortName evidence="7">RNase P protein</shortName>
        <shortName evidence="7">RNaseP protein</shortName>
        <ecNumber evidence="7 8">3.1.26.5</ecNumber>
    </recommendedName>
    <alternativeName>
        <fullName evidence="7">Protein C5</fullName>
    </alternativeName>
</protein>
<dbReference type="SUPFAM" id="SSF54211">
    <property type="entry name" value="Ribosomal protein S5 domain 2-like"/>
    <property type="match status" value="1"/>
</dbReference>
<dbReference type="RefSeq" id="WP_070114517.1">
    <property type="nucleotide sequence ID" value="NZ_JAAXYT010000188.1"/>
</dbReference>
<dbReference type="PROSITE" id="PS00648">
    <property type="entry name" value="RIBONUCLEASE_P"/>
    <property type="match status" value="1"/>
</dbReference>
<keyword evidence="3 7" id="KW-0540">Nuclease</keyword>
<dbReference type="InterPro" id="IPR000100">
    <property type="entry name" value="RNase_P"/>
</dbReference>
<dbReference type="Gene3D" id="3.30.230.10">
    <property type="match status" value="1"/>
</dbReference>
<dbReference type="GO" id="GO:0030677">
    <property type="term" value="C:ribonuclease P complex"/>
    <property type="evidence" value="ECO:0007669"/>
    <property type="project" value="TreeGrafter"/>
</dbReference>
<dbReference type="HAMAP" id="MF_00227">
    <property type="entry name" value="RNase_P"/>
    <property type="match status" value="1"/>
</dbReference>
<keyword evidence="4 7" id="KW-0255">Endonuclease</keyword>
<evidence type="ECO:0000256" key="2">
    <source>
        <dbReference type="ARBA" id="ARBA00022694"/>
    </source>
</evidence>
<dbReference type="GO" id="GO:0004526">
    <property type="term" value="F:ribonuclease P activity"/>
    <property type="evidence" value="ECO:0007669"/>
    <property type="project" value="UniProtKB-UniRule"/>
</dbReference>
<comment type="caution">
    <text evidence="9">The sequence shown here is derived from an EMBL/GenBank/DDBJ whole genome shotgun (WGS) entry which is preliminary data.</text>
</comment>
<dbReference type="EMBL" id="LZYE01000341">
    <property type="protein sequence ID" value="OFC30276.1"/>
    <property type="molecule type" value="Genomic_DNA"/>
</dbReference>
<name>A0A1E7YKS2_9PROT</name>
<keyword evidence="5 7" id="KW-0378">Hydrolase</keyword>
<dbReference type="GO" id="GO:0001682">
    <property type="term" value="P:tRNA 5'-leader removal"/>
    <property type="evidence" value="ECO:0007669"/>
    <property type="project" value="UniProtKB-UniRule"/>
</dbReference>
<evidence type="ECO:0000256" key="1">
    <source>
        <dbReference type="ARBA" id="ARBA00002663"/>
    </source>
</evidence>
<evidence type="ECO:0000256" key="8">
    <source>
        <dbReference type="NCBIfam" id="TIGR00188"/>
    </source>
</evidence>
<dbReference type="InterPro" id="IPR020568">
    <property type="entry name" value="Ribosomal_Su5_D2-typ_SF"/>
</dbReference>
<evidence type="ECO:0000256" key="3">
    <source>
        <dbReference type="ARBA" id="ARBA00022722"/>
    </source>
</evidence>
<dbReference type="EC" id="3.1.26.5" evidence="7 8"/>
<dbReference type="InterPro" id="IPR020539">
    <property type="entry name" value="RNase_P_CS"/>
</dbReference>
<keyword evidence="6 7" id="KW-0694">RNA-binding</keyword>
<evidence type="ECO:0000256" key="4">
    <source>
        <dbReference type="ARBA" id="ARBA00022759"/>
    </source>
</evidence>
<sequence length="114" mass="13149">MTAKAQPHGFERRYRLRHKAEIRRTLSEGRKRSFPELACYVLANDRGFARLGLAVSRKVGNAVLRNRVKRRLREAFRQSPWRDQGKDLMVVAKPASAQGSYQTLSMRLDAVLRP</sequence>